<comment type="subcellular location">
    <subcellularLocation>
        <location evidence="1">Nucleus</location>
    </subcellularLocation>
</comment>
<protein>
    <recommendedName>
        <fullName evidence="6">BTB domain-containing protein</fullName>
    </recommendedName>
</protein>
<evidence type="ECO:0000313" key="7">
    <source>
        <dbReference type="EMBL" id="KAJ3684933.1"/>
    </source>
</evidence>
<dbReference type="Proteomes" id="UP001210211">
    <property type="component" value="Unassembled WGS sequence"/>
</dbReference>
<evidence type="ECO:0000259" key="6">
    <source>
        <dbReference type="PROSITE" id="PS50097"/>
    </source>
</evidence>
<proteinExistence type="inferred from homology"/>
<dbReference type="InterPro" id="IPR056423">
    <property type="entry name" value="BACK_BPM_SPOP"/>
</dbReference>
<evidence type="ECO:0000256" key="4">
    <source>
        <dbReference type="ARBA" id="ARBA00022786"/>
    </source>
</evidence>
<name>A0AAD5WDI0_9POAL</name>
<dbReference type="PANTHER" id="PTHR24413">
    <property type="entry name" value="SPECKLE-TYPE POZ PROTEIN"/>
    <property type="match status" value="1"/>
</dbReference>
<comment type="similarity">
    <text evidence="3">Belongs to the Tdpoz family.</text>
</comment>
<dbReference type="SMART" id="SM00225">
    <property type="entry name" value="BTB"/>
    <property type="match status" value="1"/>
</dbReference>
<comment type="pathway">
    <text evidence="2">Protein modification; protein ubiquitination.</text>
</comment>
<dbReference type="Pfam" id="PF00651">
    <property type="entry name" value="BTB"/>
    <property type="match status" value="1"/>
</dbReference>
<evidence type="ECO:0000256" key="1">
    <source>
        <dbReference type="ARBA" id="ARBA00004123"/>
    </source>
</evidence>
<gene>
    <name evidence="7" type="ORF">LUZ61_014097</name>
</gene>
<evidence type="ECO:0000256" key="2">
    <source>
        <dbReference type="ARBA" id="ARBA00004906"/>
    </source>
</evidence>
<dbReference type="InterPro" id="IPR000210">
    <property type="entry name" value="BTB/POZ_dom"/>
</dbReference>
<dbReference type="GO" id="GO:0005634">
    <property type="term" value="C:nucleus"/>
    <property type="evidence" value="ECO:0007669"/>
    <property type="project" value="UniProtKB-SubCell"/>
</dbReference>
<dbReference type="EMBL" id="JAMRDG010000002">
    <property type="protein sequence ID" value="KAJ3684933.1"/>
    <property type="molecule type" value="Genomic_DNA"/>
</dbReference>
<dbReference type="PROSITE" id="PS50097">
    <property type="entry name" value="BTB"/>
    <property type="match status" value="1"/>
</dbReference>
<keyword evidence="8" id="KW-1185">Reference proteome</keyword>
<dbReference type="Pfam" id="PF24570">
    <property type="entry name" value="BACK_BPM_SPOP"/>
    <property type="match status" value="1"/>
</dbReference>
<comment type="caution">
    <text evidence="7">The sequence shown here is derived from an EMBL/GenBank/DDBJ whole genome shotgun (WGS) entry which is preliminary data.</text>
</comment>
<evidence type="ECO:0000256" key="3">
    <source>
        <dbReference type="ARBA" id="ARBA00010846"/>
    </source>
</evidence>
<reference evidence="7 8" key="1">
    <citation type="journal article" date="2022" name="Cell">
        <title>Repeat-based holocentromeres influence genome architecture and karyotype evolution.</title>
        <authorList>
            <person name="Hofstatter P.G."/>
            <person name="Thangavel G."/>
            <person name="Lux T."/>
            <person name="Neumann P."/>
            <person name="Vondrak T."/>
            <person name="Novak P."/>
            <person name="Zhang M."/>
            <person name="Costa L."/>
            <person name="Castellani M."/>
            <person name="Scott A."/>
            <person name="Toegelov H."/>
            <person name="Fuchs J."/>
            <person name="Mata-Sucre Y."/>
            <person name="Dias Y."/>
            <person name="Vanzela A.L.L."/>
            <person name="Huettel B."/>
            <person name="Almeida C.C.S."/>
            <person name="Simkova H."/>
            <person name="Souza G."/>
            <person name="Pedrosa-Harand A."/>
            <person name="Macas J."/>
            <person name="Mayer K.F.X."/>
            <person name="Houben A."/>
            <person name="Marques A."/>
        </authorList>
    </citation>
    <scope>NUCLEOTIDE SEQUENCE [LARGE SCALE GENOMIC DNA]</scope>
    <source>
        <tissue evidence="7">Leaves</tissue>
    </source>
</reference>
<evidence type="ECO:0000313" key="8">
    <source>
        <dbReference type="Proteomes" id="UP001210211"/>
    </source>
</evidence>
<dbReference type="SUPFAM" id="SSF54695">
    <property type="entry name" value="POZ domain"/>
    <property type="match status" value="1"/>
</dbReference>
<dbReference type="Gene3D" id="1.25.40.420">
    <property type="match status" value="1"/>
</dbReference>
<organism evidence="7 8">
    <name type="scientific">Rhynchospora tenuis</name>
    <dbReference type="NCBI Taxonomy" id="198213"/>
    <lineage>
        <taxon>Eukaryota</taxon>
        <taxon>Viridiplantae</taxon>
        <taxon>Streptophyta</taxon>
        <taxon>Embryophyta</taxon>
        <taxon>Tracheophyta</taxon>
        <taxon>Spermatophyta</taxon>
        <taxon>Magnoliopsida</taxon>
        <taxon>Liliopsida</taxon>
        <taxon>Poales</taxon>
        <taxon>Cyperaceae</taxon>
        <taxon>Cyperoideae</taxon>
        <taxon>Rhynchosporeae</taxon>
        <taxon>Rhynchospora</taxon>
    </lineage>
</organism>
<dbReference type="Gene3D" id="3.30.710.10">
    <property type="entry name" value="Potassium Channel Kv1.1, Chain A"/>
    <property type="match status" value="1"/>
</dbReference>
<dbReference type="AlphaFoldDB" id="A0AAD5WDI0"/>
<evidence type="ECO:0000256" key="5">
    <source>
        <dbReference type="ARBA" id="ARBA00023242"/>
    </source>
</evidence>
<keyword evidence="4" id="KW-0833">Ubl conjugation pathway</keyword>
<keyword evidence="5" id="KW-0539">Nucleus</keyword>
<sequence length="307" mass="34532">MTSHSPFYSTEVVVGGVSLYLRYNQAKAWYTVTDASFDISFGPNWDSRKSFELSLLDKQGNPIITASHCFEGGYFCAIPLTVPKYILHSLSLVNDGYFFLLCKDSGTVLEKPGQEVSLPVQLGKILEGNEMTDMTLEVNGEVIHAHKAILAARSPYFKALLFGSMVESKLQYFKIEDTETEVFKYLLQYIYTDTIDRNSEISSTNLAQKLLVAADRYGVEGLKMKCEEKLSKNVTLELDSVLSCFALADMYYCSKLKEACFEFATKPANLGNLIFTEEYLQFMQNYPALVAELRNRSGCSETVAQNF</sequence>
<dbReference type="InterPro" id="IPR011333">
    <property type="entry name" value="SKP1/BTB/POZ_sf"/>
</dbReference>
<accession>A0AAD5WDI0</accession>
<feature type="domain" description="BTB" evidence="6">
    <location>
        <begin position="132"/>
        <end position="199"/>
    </location>
</feature>